<evidence type="ECO:0000313" key="8">
    <source>
        <dbReference type="Proteomes" id="UP000268652"/>
    </source>
</evidence>
<evidence type="ECO:0000313" key="6">
    <source>
        <dbReference type="EMBL" id="RKN05701.1"/>
    </source>
</evidence>
<dbReference type="Pfam" id="PF21365">
    <property type="entry name" value="Glyco_hydro_31_3rd"/>
    <property type="match status" value="1"/>
</dbReference>
<comment type="similarity">
    <text evidence="1 2">Belongs to the glycosyl hydrolase 31 family.</text>
</comment>
<dbReference type="Pfam" id="PF13802">
    <property type="entry name" value="Gal_mutarotas_2"/>
    <property type="match status" value="1"/>
</dbReference>
<keyword evidence="2 6" id="KW-0378">Hydrolase</keyword>
<accession>A0A3A9VXN0</accession>
<dbReference type="PANTHER" id="PTHR43863">
    <property type="entry name" value="HYDROLASE, PUTATIVE (AFU_ORTHOLOGUE AFUA_1G03140)-RELATED"/>
    <property type="match status" value="1"/>
</dbReference>
<dbReference type="GO" id="GO:0004553">
    <property type="term" value="F:hydrolase activity, hydrolyzing O-glycosyl compounds"/>
    <property type="evidence" value="ECO:0007669"/>
    <property type="project" value="InterPro"/>
</dbReference>
<keyword evidence="8" id="KW-1185">Reference proteome</keyword>
<dbReference type="InterPro" id="IPR048395">
    <property type="entry name" value="Glyco_hydro_31_C"/>
</dbReference>
<evidence type="ECO:0000259" key="5">
    <source>
        <dbReference type="Pfam" id="PF21365"/>
    </source>
</evidence>
<dbReference type="GO" id="GO:0005975">
    <property type="term" value="P:carbohydrate metabolic process"/>
    <property type="evidence" value="ECO:0007669"/>
    <property type="project" value="InterPro"/>
</dbReference>
<feature type="domain" description="Glycoside hydrolase family 31 N-terminal" evidence="4">
    <location>
        <begin position="137"/>
        <end position="204"/>
    </location>
</feature>
<dbReference type="SUPFAM" id="SSF51011">
    <property type="entry name" value="Glycosyl hydrolase domain"/>
    <property type="match status" value="1"/>
</dbReference>
<evidence type="ECO:0000259" key="3">
    <source>
        <dbReference type="Pfam" id="PF01055"/>
    </source>
</evidence>
<dbReference type="EMBL" id="RBDX01000025">
    <property type="protein sequence ID" value="RKN05701.1"/>
    <property type="molecule type" value="Genomic_DNA"/>
</dbReference>
<comment type="caution">
    <text evidence="6">The sequence shown here is derived from an EMBL/GenBank/DDBJ whole genome shotgun (WGS) entry which is preliminary data.</text>
</comment>
<evidence type="ECO:0000313" key="7">
    <source>
        <dbReference type="EMBL" id="RKN17541.1"/>
    </source>
</evidence>
<dbReference type="EMBL" id="RBDY01000023">
    <property type="protein sequence ID" value="RKN17541.1"/>
    <property type="molecule type" value="Genomic_DNA"/>
</dbReference>
<reference evidence="8 9" key="1">
    <citation type="submission" date="2018-09" db="EMBL/GenBank/DDBJ databases">
        <title>Streptomyces sp. nov. DS1-2, an endophytic actinomycete isolated from roots of Dendrobium scabrilingue.</title>
        <authorList>
            <person name="Kuncharoen N."/>
            <person name="Kudo T."/>
            <person name="Ohkuma M."/>
            <person name="Yuki M."/>
            <person name="Tanasupawat S."/>
        </authorList>
    </citation>
    <scope>NUCLEOTIDE SEQUENCE [LARGE SCALE GENOMIC DNA]</scope>
    <source>
        <strain evidence="6 9">AZ1-7</strain>
        <strain evidence="7 8">DS1-2</strain>
    </source>
</reference>
<sequence>MSDTTPRTDPYAAVEPDPDATDGACLRVTLASGRAVRFACTIPVTGVLRLRQEGPDATSDDGSPVMTPVATRPARVVAVPGGVEITGPGVRATWRGGQGLRFGAYERFADPAADTVPFSAGYEPPSPGHPVGRWVETIHLAPDAAVYGGGESYQGINLRGRHRRLRNTEESRAAGRDSAYLNVPLIWSDAGWGLFAHTGGSVEADLGATHSEAAEVAIGSRSLDLFLLSGTATEILDRYQALTGRPRDLPAWAFGVWMSRSSYFTADEVVATVDELHEAGCPVDVIHVDEWLSESVLDDAAWSTAPDRARFPRGWARALAERGVRTSLWINPYVKRGTPLADDLADRGFLVTDGQGAPVPTADNPDTFVIDFTDAAARAWWGRRVAHTLEEEGNAAFLADFGEEIPEEAVFADGTLGWERRNSYGLIYQDAISEAGLAARDGDFLAISRSGTAGSQRDPAHWAGDLPSTWGGMVSTLRAVLSMALSGVGVVTYDAGGYWTPDSYALAGRLRRTMEPYRVPADVEPELYGRWAQWAAFSPIMRFHGTGRREPTAYPEPARGAAVAACRLRHRMRSYIARASAEGPPLMRPMPLAYPGDRAARDADLQYLFGPDVLVAPVLEPGGHRALWVPEGDWTPLLGCPPLSGPGWREVRCGPGEFPAFVRAERGPAAVLDG</sequence>
<dbReference type="Pfam" id="PF01055">
    <property type="entry name" value="Glyco_hydro_31_2nd"/>
    <property type="match status" value="1"/>
</dbReference>
<dbReference type="AlphaFoldDB" id="A0A3A9VXN0"/>
<dbReference type="RefSeq" id="WP_120699255.1">
    <property type="nucleotide sequence ID" value="NZ_RBDX01000025.1"/>
</dbReference>
<name>A0A3A9VXN0_9ACTN</name>
<dbReference type="SUPFAM" id="SSF74650">
    <property type="entry name" value="Galactose mutarotase-like"/>
    <property type="match status" value="1"/>
</dbReference>
<keyword evidence="2" id="KW-0326">Glycosidase</keyword>
<dbReference type="Gene3D" id="2.60.40.1760">
    <property type="entry name" value="glycosyl hydrolase (family 31)"/>
    <property type="match status" value="1"/>
</dbReference>
<evidence type="ECO:0000256" key="2">
    <source>
        <dbReference type="RuleBase" id="RU361185"/>
    </source>
</evidence>
<dbReference type="Gene3D" id="3.20.20.80">
    <property type="entry name" value="Glycosidases"/>
    <property type="match status" value="1"/>
</dbReference>
<evidence type="ECO:0000256" key="1">
    <source>
        <dbReference type="ARBA" id="ARBA00007806"/>
    </source>
</evidence>
<evidence type="ECO:0000313" key="9">
    <source>
        <dbReference type="Proteomes" id="UP000275024"/>
    </source>
</evidence>
<gene>
    <name evidence="7" type="ORF">D7318_23910</name>
    <name evidence="6" type="ORF">D7319_24545</name>
</gene>
<organism evidence="6 9">
    <name type="scientific">Streptomyces radicis</name>
    <dbReference type="NCBI Taxonomy" id="1750517"/>
    <lineage>
        <taxon>Bacteria</taxon>
        <taxon>Bacillati</taxon>
        <taxon>Actinomycetota</taxon>
        <taxon>Actinomycetes</taxon>
        <taxon>Kitasatosporales</taxon>
        <taxon>Streptomycetaceae</taxon>
        <taxon>Streptomyces</taxon>
    </lineage>
</organism>
<dbReference type="Proteomes" id="UP000275024">
    <property type="component" value="Unassembled WGS sequence"/>
</dbReference>
<dbReference type="SUPFAM" id="SSF51445">
    <property type="entry name" value="(Trans)glycosidases"/>
    <property type="match status" value="1"/>
</dbReference>
<proteinExistence type="inferred from homology"/>
<dbReference type="CDD" id="cd14752">
    <property type="entry name" value="GH31_N"/>
    <property type="match status" value="1"/>
</dbReference>
<dbReference type="OrthoDB" id="176168at2"/>
<feature type="domain" description="Glycoside hydrolase family 31 TIM barrel" evidence="3">
    <location>
        <begin position="249"/>
        <end position="576"/>
    </location>
</feature>
<dbReference type="InterPro" id="IPR011013">
    <property type="entry name" value="Gal_mutarotase_sf_dom"/>
</dbReference>
<dbReference type="PANTHER" id="PTHR43863:SF2">
    <property type="entry name" value="MALTASE-GLUCOAMYLASE"/>
    <property type="match status" value="1"/>
</dbReference>
<protein>
    <submittedName>
        <fullName evidence="6">Glycoside hydrolase family 31 protein</fullName>
    </submittedName>
</protein>
<feature type="domain" description="Glycosyl hydrolase family 31 C-terminal" evidence="5">
    <location>
        <begin position="583"/>
        <end position="664"/>
    </location>
</feature>
<dbReference type="InterPro" id="IPR017853">
    <property type="entry name" value="GH"/>
</dbReference>
<dbReference type="GO" id="GO:0030246">
    <property type="term" value="F:carbohydrate binding"/>
    <property type="evidence" value="ECO:0007669"/>
    <property type="project" value="InterPro"/>
</dbReference>
<dbReference type="Gene3D" id="2.60.40.1180">
    <property type="entry name" value="Golgi alpha-mannosidase II"/>
    <property type="match status" value="1"/>
</dbReference>
<dbReference type="InterPro" id="IPR013780">
    <property type="entry name" value="Glyco_hydro_b"/>
</dbReference>
<evidence type="ECO:0000259" key="4">
    <source>
        <dbReference type="Pfam" id="PF13802"/>
    </source>
</evidence>
<dbReference type="Proteomes" id="UP000268652">
    <property type="component" value="Unassembled WGS sequence"/>
</dbReference>
<dbReference type="InterPro" id="IPR025887">
    <property type="entry name" value="Glyco_hydro_31_N_dom"/>
</dbReference>
<dbReference type="InterPro" id="IPR051816">
    <property type="entry name" value="Glycosyl_Hydrolase_31"/>
</dbReference>
<dbReference type="InterPro" id="IPR000322">
    <property type="entry name" value="Glyco_hydro_31_TIM"/>
</dbReference>